<proteinExistence type="predicted"/>
<sequence>MPQFHSRWLPSRRSLVPVALATALSPILFSTPVLANNQDAARYLDVQAQAQLEVAPDEATLNARLWELTPAIAQEDDSGDSGQALSDARQRLEKRAAALVTALEKAGLKRDAIRAGSLQVNQEVIQRPQRGGDTPAEPMVRTRLERPVTLSISDLSSLPVILDALTEAGVNSLDGVGYSLADSDAAKDEALGKALARARQKAELMAQSLNVELGDVISVSEAPMPGFQPKMMAMRAEAGGASSPAEYRPGTITIDAGVNVRWEIDQK</sequence>
<dbReference type="KEGG" id="hbh:E4T21_05350"/>
<reference evidence="2" key="1">
    <citation type="submission" date="2021-02" db="EMBL/GenBank/DDBJ databases">
        <title>Strain Y2R2, a novel species of the genus Halomonas.</title>
        <authorList>
            <person name="Huang H."/>
        </authorList>
    </citation>
    <scope>NUCLEOTIDE SEQUENCE</scope>
    <source>
        <strain evidence="2">Y2R2</strain>
    </source>
</reference>
<dbReference type="RefSeq" id="WP_149284053.1">
    <property type="nucleotide sequence ID" value="NZ_CP038437.2"/>
</dbReference>
<dbReference type="PANTHER" id="PTHR34387:SF1">
    <property type="entry name" value="PERIPLASMIC IMMUNOGENIC PROTEIN"/>
    <property type="match status" value="1"/>
</dbReference>
<protein>
    <submittedName>
        <fullName evidence="2">SIMPL domain-containing protein</fullName>
    </submittedName>
</protein>
<organism evidence="2 3">
    <name type="scientific">Halomonas binhaiensis</name>
    <dbReference type="NCBI Taxonomy" id="2562282"/>
    <lineage>
        <taxon>Bacteria</taxon>
        <taxon>Pseudomonadati</taxon>
        <taxon>Pseudomonadota</taxon>
        <taxon>Gammaproteobacteria</taxon>
        <taxon>Oceanospirillales</taxon>
        <taxon>Halomonadaceae</taxon>
        <taxon>Halomonas</taxon>
    </lineage>
</organism>
<feature type="signal peptide" evidence="1">
    <location>
        <begin position="1"/>
        <end position="35"/>
    </location>
</feature>
<keyword evidence="3" id="KW-1185">Reference proteome</keyword>
<dbReference type="Proteomes" id="UP000324285">
    <property type="component" value="Chromosome"/>
</dbReference>
<feature type="chain" id="PRO_5022671826" evidence="1">
    <location>
        <begin position="36"/>
        <end position="267"/>
    </location>
</feature>
<evidence type="ECO:0000256" key="1">
    <source>
        <dbReference type="SAM" id="SignalP"/>
    </source>
</evidence>
<dbReference type="Pfam" id="PF04402">
    <property type="entry name" value="SIMPL"/>
    <property type="match status" value="1"/>
</dbReference>
<dbReference type="InterPro" id="IPR007497">
    <property type="entry name" value="SIMPL/DUF541"/>
</dbReference>
<gene>
    <name evidence="2" type="ORF">E4T21_05350</name>
</gene>
<dbReference type="InterPro" id="IPR052022">
    <property type="entry name" value="26kDa_periplasmic_antigen"/>
</dbReference>
<dbReference type="Gene3D" id="3.30.70.2970">
    <property type="entry name" value="Protein of unknown function (DUF541), domain 2"/>
    <property type="match status" value="1"/>
</dbReference>
<accession>A0A5C1NF32</accession>
<dbReference type="Gene3D" id="3.30.110.170">
    <property type="entry name" value="Protein of unknown function (DUF541), domain 1"/>
    <property type="match status" value="1"/>
</dbReference>
<evidence type="ECO:0000313" key="2">
    <source>
        <dbReference type="EMBL" id="QEM81038.1"/>
    </source>
</evidence>
<dbReference type="OrthoDB" id="6155254at2"/>
<evidence type="ECO:0000313" key="3">
    <source>
        <dbReference type="Proteomes" id="UP000324285"/>
    </source>
</evidence>
<name>A0A5C1NF32_9GAMM</name>
<dbReference type="AlphaFoldDB" id="A0A5C1NF32"/>
<keyword evidence="1" id="KW-0732">Signal</keyword>
<dbReference type="PANTHER" id="PTHR34387">
    <property type="entry name" value="SLR1258 PROTEIN"/>
    <property type="match status" value="1"/>
</dbReference>
<dbReference type="EMBL" id="CP038437">
    <property type="protein sequence ID" value="QEM81038.1"/>
    <property type="molecule type" value="Genomic_DNA"/>
</dbReference>
<dbReference type="GO" id="GO:0006974">
    <property type="term" value="P:DNA damage response"/>
    <property type="evidence" value="ECO:0007669"/>
    <property type="project" value="TreeGrafter"/>
</dbReference>